<dbReference type="NCBIfam" id="TIGR00368">
    <property type="entry name" value="YifB family Mg chelatase-like AAA ATPase"/>
    <property type="match status" value="1"/>
</dbReference>
<dbReference type="InterPro" id="IPR004482">
    <property type="entry name" value="Mg_chelat-rel"/>
</dbReference>
<dbReference type="SMART" id="SM00382">
    <property type="entry name" value="AAA"/>
    <property type="match status" value="1"/>
</dbReference>
<dbReference type="InterPro" id="IPR000523">
    <property type="entry name" value="Mg_chelatse_chII-like_cat_dom"/>
</dbReference>
<proteinExistence type="inferred from homology"/>
<feature type="domain" description="AAA+ ATPase" evidence="4">
    <location>
        <begin position="210"/>
        <end position="393"/>
    </location>
</feature>
<reference evidence="5" key="1">
    <citation type="submission" date="2020-08" db="EMBL/GenBank/DDBJ databases">
        <title>Genome public.</title>
        <authorList>
            <person name="Liu C."/>
            <person name="Sun Q."/>
        </authorList>
    </citation>
    <scope>NUCLEOTIDE SEQUENCE</scope>
    <source>
        <strain evidence="5">NSJ-15</strain>
    </source>
</reference>
<dbReference type="PRINTS" id="PR01657">
    <property type="entry name" value="MCMFAMILY"/>
</dbReference>
<keyword evidence="6" id="KW-1185">Reference proteome</keyword>
<dbReference type="Pfam" id="PF01078">
    <property type="entry name" value="Mg_chelatase"/>
    <property type="match status" value="1"/>
</dbReference>
<dbReference type="AlphaFoldDB" id="A0A8J6P0X5"/>
<dbReference type="Pfam" id="PF13335">
    <property type="entry name" value="Mg_chelatase_C"/>
    <property type="match status" value="1"/>
</dbReference>
<dbReference type="InterPro" id="IPR045006">
    <property type="entry name" value="CHLI-like"/>
</dbReference>
<accession>A0A8J6P0X5</accession>
<sequence>MGVSINSMGLFGMNAYPVQVEADTLRALPSFDIVGLPDASVKESRDRVRIAMKNCGYEFPSTKITVNLAPADLKKSGPLYDLPIFLAMLLVSGQLSCPELADKAFLGELSLNGGLRPVTGVLPMAIEAKAHGIRELFVPAENAAEAAIVDGLTVYGVEKADSLISHLLGIRPMPPAKLQETEQTGSSCPDFSDVKGQNAAKRALEIAAAGSHNALMIGPPGSGKSMLAKRLPGILPDMTFEESLETTKLYSAAGLIPKNSGLIRVRPFRAPHHTVSAAGLSGGGSIPRPGEISLAHNGVLFLDELPEFSRAAMEILRQPIEDGKVTISRASGSFSYPCTAMVVAAMNPCPCGYFGHPNRPCTCTQAQVTRYLSKVSGPLLDRLDLHIDVQPVEFESLSVTEPSEPSSAVKKRVDQARAIQNERFRGTGVLSNSQIPTAKLSEYCPLDDRASLILKHSFEKLGLSARAYDRVLKVARTIADLAGEEVIHSAQIAEAVQYRSLDRKYWQRG</sequence>
<evidence type="ECO:0000313" key="5">
    <source>
        <dbReference type="EMBL" id="MBC8610639.1"/>
    </source>
</evidence>
<dbReference type="PANTHER" id="PTHR32039:SF7">
    <property type="entry name" value="COMPETENCE PROTEIN COMM"/>
    <property type="match status" value="1"/>
</dbReference>
<dbReference type="InterPro" id="IPR014721">
    <property type="entry name" value="Ribsml_uS5_D2-typ_fold_subgr"/>
</dbReference>
<name>A0A8J6P0X5_9FIRM</name>
<keyword evidence="3" id="KW-0067">ATP-binding</keyword>
<protein>
    <submittedName>
        <fullName evidence="5">YifB family Mg chelatase-like AAA ATPase</fullName>
    </submittedName>
</protein>
<evidence type="ECO:0000259" key="4">
    <source>
        <dbReference type="SMART" id="SM00382"/>
    </source>
</evidence>
<dbReference type="Proteomes" id="UP000632659">
    <property type="component" value="Unassembled WGS sequence"/>
</dbReference>
<evidence type="ECO:0000256" key="1">
    <source>
        <dbReference type="ARBA" id="ARBA00006354"/>
    </source>
</evidence>
<gene>
    <name evidence="5" type="ORF">H8702_05815</name>
</gene>
<dbReference type="GO" id="GO:0003677">
    <property type="term" value="F:DNA binding"/>
    <property type="evidence" value="ECO:0007669"/>
    <property type="project" value="InterPro"/>
</dbReference>
<comment type="similarity">
    <text evidence="1">Belongs to the Mg-chelatase subunits D/I family. ComM subfamily.</text>
</comment>
<dbReference type="GO" id="GO:0005524">
    <property type="term" value="F:ATP binding"/>
    <property type="evidence" value="ECO:0007669"/>
    <property type="project" value="UniProtKB-KW"/>
</dbReference>
<dbReference type="SUPFAM" id="SSF54211">
    <property type="entry name" value="Ribosomal protein S5 domain 2-like"/>
    <property type="match status" value="1"/>
</dbReference>
<organism evidence="5 6">
    <name type="scientific">Massiliimalia timonensis</name>
    <dbReference type="NCBI Taxonomy" id="1987501"/>
    <lineage>
        <taxon>Bacteria</taxon>
        <taxon>Bacillati</taxon>
        <taxon>Bacillota</taxon>
        <taxon>Clostridia</taxon>
        <taxon>Eubacteriales</taxon>
        <taxon>Oscillospiraceae</taxon>
        <taxon>Massiliimalia</taxon>
    </lineage>
</organism>
<dbReference type="InterPro" id="IPR025158">
    <property type="entry name" value="Mg_chelat-rel_C"/>
</dbReference>
<keyword evidence="2" id="KW-0547">Nucleotide-binding</keyword>
<dbReference type="InterPro" id="IPR001208">
    <property type="entry name" value="MCM_dom"/>
</dbReference>
<dbReference type="Gene3D" id="3.40.50.300">
    <property type="entry name" value="P-loop containing nucleotide triphosphate hydrolases"/>
    <property type="match status" value="1"/>
</dbReference>
<dbReference type="InterPro" id="IPR020568">
    <property type="entry name" value="Ribosomal_Su5_D2-typ_SF"/>
</dbReference>
<dbReference type="EMBL" id="JACRTL010000002">
    <property type="protein sequence ID" value="MBC8610639.1"/>
    <property type="molecule type" value="Genomic_DNA"/>
</dbReference>
<evidence type="ECO:0000256" key="2">
    <source>
        <dbReference type="ARBA" id="ARBA00022741"/>
    </source>
</evidence>
<dbReference type="InterPro" id="IPR003593">
    <property type="entry name" value="AAA+_ATPase"/>
</dbReference>
<dbReference type="SUPFAM" id="SSF52540">
    <property type="entry name" value="P-loop containing nucleoside triphosphate hydrolases"/>
    <property type="match status" value="1"/>
</dbReference>
<dbReference type="Gene3D" id="3.30.230.10">
    <property type="match status" value="1"/>
</dbReference>
<evidence type="ECO:0000313" key="6">
    <source>
        <dbReference type="Proteomes" id="UP000632659"/>
    </source>
</evidence>
<comment type="caution">
    <text evidence="5">The sequence shown here is derived from an EMBL/GenBank/DDBJ whole genome shotgun (WGS) entry which is preliminary data.</text>
</comment>
<evidence type="ECO:0000256" key="3">
    <source>
        <dbReference type="ARBA" id="ARBA00022840"/>
    </source>
</evidence>
<dbReference type="InterPro" id="IPR027417">
    <property type="entry name" value="P-loop_NTPase"/>
</dbReference>
<dbReference type="Pfam" id="PF13541">
    <property type="entry name" value="ChlI"/>
    <property type="match status" value="1"/>
</dbReference>
<dbReference type="RefSeq" id="WP_187536379.1">
    <property type="nucleotide sequence ID" value="NZ_JACRTL010000002.1"/>
</dbReference>
<dbReference type="PANTHER" id="PTHR32039">
    <property type="entry name" value="MAGNESIUM-CHELATASE SUBUNIT CHLI"/>
    <property type="match status" value="1"/>
</dbReference>